<evidence type="ECO:0000259" key="4">
    <source>
        <dbReference type="SMART" id="SM00922"/>
    </source>
</evidence>
<protein>
    <submittedName>
        <fullName evidence="5">Mandelate racemase/muconate lactonizing enzyme family protein</fullName>
    </submittedName>
</protein>
<keyword evidence="6" id="KW-1185">Reference proteome</keyword>
<dbReference type="Proteomes" id="UP000195569">
    <property type="component" value="Unassembled WGS sequence"/>
</dbReference>
<dbReference type="PANTHER" id="PTHR13794">
    <property type="entry name" value="ENOLASE SUPERFAMILY, MANDELATE RACEMASE"/>
    <property type="match status" value="1"/>
</dbReference>
<dbReference type="GO" id="GO:0016836">
    <property type="term" value="F:hydro-lyase activity"/>
    <property type="evidence" value="ECO:0007669"/>
    <property type="project" value="TreeGrafter"/>
</dbReference>
<dbReference type="Pfam" id="PF13378">
    <property type="entry name" value="MR_MLE_C"/>
    <property type="match status" value="1"/>
</dbReference>
<keyword evidence="2" id="KW-0479">Metal-binding</keyword>
<dbReference type="AlphaFoldDB" id="A0A1N7RWI8"/>
<dbReference type="SUPFAM" id="SSF54826">
    <property type="entry name" value="Enolase N-terminal domain-like"/>
    <property type="match status" value="1"/>
</dbReference>
<evidence type="ECO:0000313" key="6">
    <source>
        <dbReference type="Proteomes" id="UP000195569"/>
    </source>
</evidence>
<reference evidence="5" key="1">
    <citation type="submission" date="2016-12" db="EMBL/GenBank/DDBJ databases">
        <authorList>
            <person name="Moulin L."/>
        </authorList>
    </citation>
    <scope>NUCLEOTIDE SEQUENCE [LARGE SCALE GENOMIC DNA]</scope>
    <source>
        <strain evidence="5">STM 7183</strain>
    </source>
</reference>
<dbReference type="InterPro" id="IPR029017">
    <property type="entry name" value="Enolase-like_N"/>
</dbReference>
<accession>A0A1N7RWI8</accession>
<dbReference type="InterPro" id="IPR013341">
    <property type="entry name" value="Mandelate_racemase_N_dom"/>
</dbReference>
<dbReference type="CDD" id="cd03316">
    <property type="entry name" value="MR_like"/>
    <property type="match status" value="1"/>
</dbReference>
<evidence type="ECO:0000256" key="2">
    <source>
        <dbReference type="ARBA" id="ARBA00022723"/>
    </source>
</evidence>
<dbReference type="PANTHER" id="PTHR13794:SF58">
    <property type="entry name" value="MITOCHONDRIAL ENOLASE SUPERFAMILY MEMBER 1"/>
    <property type="match status" value="1"/>
</dbReference>
<proteinExistence type="predicted"/>
<dbReference type="GO" id="GO:0000287">
    <property type="term" value="F:magnesium ion binding"/>
    <property type="evidence" value="ECO:0007669"/>
    <property type="project" value="TreeGrafter"/>
</dbReference>
<evidence type="ECO:0000256" key="3">
    <source>
        <dbReference type="ARBA" id="ARBA00022842"/>
    </source>
</evidence>
<dbReference type="SUPFAM" id="SSF51604">
    <property type="entry name" value="Enolase C-terminal domain-like"/>
    <property type="match status" value="1"/>
</dbReference>
<organism evidence="5 6">
    <name type="scientific">Paraburkholderia piptadeniae</name>
    <dbReference type="NCBI Taxonomy" id="1701573"/>
    <lineage>
        <taxon>Bacteria</taxon>
        <taxon>Pseudomonadati</taxon>
        <taxon>Pseudomonadota</taxon>
        <taxon>Betaproteobacteria</taxon>
        <taxon>Burkholderiales</taxon>
        <taxon>Burkholderiaceae</taxon>
        <taxon>Paraburkholderia</taxon>
    </lineage>
</organism>
<dbReference type="RefSeq" id="WP_087734014.1">
    <property type="nucleotide sequence ID" value="NZ_CYGY02000023.1"/>
</dbReference>
<dbReference type="InterPro" id="IPR046945">
    <property type="entry name" value="RHMD-like"/>
</dbReference>
<evidence type="ECO:0000256" key="1">
    <source>
        <dbReference type="ARBA" id="ARBA00001946"/>
    </source>
</evidence>
<dbReference type="OrthoDB" id="8609034at2"/>
<evidence type="ECO:0000313" key="5">
    <source>
        <dbReference type="EMBL" id="SIT39461.1"/>
    </source>
</evidence>
<comment type="caution">
    <text evidence="5">The sequence shown here is derived from an EMBL/GenBank/DDBJ whole genome shotgun (WGS) entry which is preliminary data.</text>
</comment>
<dbReference type="EMBL" id="CYGY02000023">
    <property type="protein sequence ID" value="SIT39461.1"/>
    <property type="molecule type" value="Genomic_DNA"/>
</dbReference>
<comment type="cofactor">
    <cofactor evidence="1">
        <name>Mg(2+)</name>
        <dbReference type="ChEBI" id="CHEBI:18420"/>
    </cofactor>
</comment>
<gene>
    <name evidence="5" type="ORF">BN2476_230010</name>
</gene>
<feature type="domain" description="Mandelate racemase/muconate lactonizing enzyme C-terminal" evidence="4">
    <location>
        <begin position="147"/>
        <end position="243"/>
    </location>
</feature>
<dbReference type="Gene3D" id="3.30.390.10">
    <property type="entry name" value="Enolase-like, N-terminal domain"/>
    <property type="match status" value="1"/>
</dbReference>
<dbReference type="InterPro" id="IPR036849">
    <property type="entry name" value="Enolase-like_C_sf"/>
</dbReference>
<sequence>MKISKVSVLEFSRELDGTAWNPAFRWRERRAPLVLVELDDGVVGIGEGWSKYTDCESVLTMLADKVGPALIGKTFGSASEAYAYLCTSFSALEPAWARAAAISAVDIALWDAAAKGEGIPLWKMLGGTDASAPVYASGGLYRDGQDSDALKSEFQRYVDSGFISFKMKIAGIPLAADMERVGAVRTAIGDEARLWIDGVNQLTSDSAGQWFAALDRFNPEAIQSPVAFDDVVLMQRINREFLPVIAAEAEYRHDAFLRLVDAKAISHMQYCLPLCGGVTGALALDEMAARAGVSSTPQCFSTSVAQAATLHFAAARANVVSAEYHCFHDHLAFLYQDGAGTVSEGTACAGRGPGLGVMLPEIGTQPDGSKVSIVRELR</sequence>
<dbReference type="InterPro" id="IPR013342">
    <property type="entry name" value="Mandelate_racemase_C"/>
</dbReference>
<keyword evidence="3" id="KW-0460">Magnesium</keyword>
<dbReference type="InterPro" id="IPR029065">
    <property type="entry name" value="Enolase_C-like"/>
</dbReference>
<dbReference type="SMART" id="SM00922">
    <property type="entry name" value="MR_MLE"/>
    <property type="match status" value="1"/>
</dbReference>
<dbReference type="GO" id="GO:0016052">
    <property type="term" value="P:carbohydrate catabolic process"/>
    <property type="evidence" value="ECO:0007669"/>
    <property type="project" value="TreeGrafter"/>
</dbReference>
<dbReference type="Gene3D" id="3.20.20.120">
    <property type="entry name" value="Enolase-like C-terminal domain"/>
    <property type="match status" value="1"/>
</dbReference>
<dbReference type="Pfam" id="PF02746">
    <property type="entry name" value="MR_MLE_N"/>
    <property type="match status" value="1"/>
</dbReference>
<name>A0A1N7RWI8_9BURK</name>